<name>A0ABT8KG79_9MICO</name>
<dbReference type="RefSeq" id="WP_301209622.1">
    <property type="nucleotide sequence ID" value="NZ_JAROCF010000002.1"/>
</dbReference>
<evidence type="ECO:0000313" key="2">
    <source>
        <dbReference type="Proteomes" id="UP001174208"/>
    </source>
</evidence>
<dbReference type="Proteomes" id="UP001174208">
    <property type="component" value="Unassembled WGS sequence"/>
</dbReference>
<comment type="caution">
    <text evidence="1">The sequence shown here is derived from an EMBL/GenBank/DDBJ whole genome shotgun (WGS) entry which is preliminary data.</text>
</comment>
<evidence type="ECO:0000313" key="1">
    <source>
        <dbReference type="EMBL" id="MDN4616443.1"/>
    </source>
</evidence>
<keyword evidence="2" id="KW-1185">Reference proteome</keyword>
<gene>
    <name evidence="1" type="ORF">P5G50_18500</name>
</gene>
<organism evidence="1 2">
    <name type="scientific">Leifsonia williamsii</name>
    <dbReference type="NCBI Taxonomy" id="3035919"/>
    <lineage>
        <taxon>Bacteria</taxon>
        <taxon>Bacillati</taxon>
        <taxon>Actinomycetota</taxon>
        <taxon>Actinomycetes</taxon>
        <taxon>Micrococcales</taxon>
        <taxon>Microbacteriaceae</taxon>
        <taxon>Leifsonia</taxon>
    </lineage>
</organism>
<reference evidence="1" key="1">
    <citation type="submission" date="2023-06" db="EMBL/GenBank/DDBJ databases">
        <title>MT1 and MT2 Draft Genomes of Novel Species.</title>
        <authorList>
            <person name="Venkateswaran K."/>
        </authorList>
    </citation>
    <scope>NUCLEOTIDE SEQUENCE</scope>
    <source>
        <strain evidence="1">F6_8S_P_1B</strain>
    </source>
</reference>
<accession>A0ABT8KG79</accession>
<protein>
    <submittedName>
        <fullName evidence="1">Uncharacterized protein</fullName>
    </submittedName>
</protein>
<proteinExistence type="predicted"/>
<dbReference type="EMBL" id="JAROCF010000002">
    <property type="protein sequence ID" value="MDN4616443.1"/>
    <property type="molecule type" value="Genomic_DNA"/>
</dbReference>
<sequence length="82" mass="9121">MSYAGYPEGVTGAESYFAPVDTVTIPATCPYPDCDFDGDVQADVFLLHPGTHERTFEYEWACPKCGAENEEERTYRDGEDDA</sequence>